<gene>
    <name evidence="5" type="ORF">SCAR479_11106</name>
</gene>
<accession>A0ABR2XEU6</accession>
<name>A0ABR2XEU6_9PEZI</name>
<dbReference type="InterPro" id="IPR019826">
    <property type="entry name" value="Carboxylesterase_B_AS"/>
</dbReference>
<evidence type="ECO:0000259" key="4">
    <source>
        <dbReference type="Pfam" id="PF00135"/>
    </source>
</evidence>
<evidence type="ECO:0000256" key="3">
    <source>
        <dbReference type="RuleBase" id="RU361235"/>
    </source>
</evidence>
<organism evidence="5 6">
    <name type="scientific">Seiridium cardinale</name>
    <dbReference type="NCBI Taxonomy" id="138064"/>
    <lineage>
        <taxon>Eukaryota</taxon>
        <taxon>Fungi</taxon>
        <taxon>Dikarya</taxon>
        <taxon>Ascomycota</taxon>
        <taxon>Pezizomycotina</taxon>
        <taxon>Sordariomycetes</taxon>
        <taxon>Xylariomycetidae</taxon>
        <taxon>Amphisphaeriales</taxon>
        <taxon>Sporocadaceae</taxon>
        <taxon>Seiridium</taxon>
    </lineage>
</organism>
<dbReference type="Pfam" id="PF00135">
    <property type="entry name" value="COesterase"/>
    <property type="match status" value="1"/>
</dbReference>
<reference evidence="5 6" key="1">
    <citation type="submission" date="2024-02" db="EMBL/GenBank/DDBJ databases">
        <title>First draft genome assembly of two strains of Seiridium cardinale.</title>
        <authorList>
            <person name="Emiliani G."/>
            <person name="Scali E."/>
        </authorList>
    </citation>
    <scope>NUCLEOTIDE SEQUENCE [LARGE SCALE GENOMIC DNA]</scope>
    <source>
        <strain evidence="5 6">BM-138-000479</strain>
    </source>
</reference>
<sequence length="289" mass="32632">MHWVKENISAFGGDPQIITLGGRSAGSYGVEAQVLHDFRGEARHAGEELFHRFYMISNTIPAQPKTLAESQPQFDEICSHFAIPQTATGAEKLSSLRPLGWGDLVSAILLNEEALYATYNAPKEPNLAALRRQICNYYAPSTTYRIIEQYSLPNTEGLSEWRVIFGSIMADGQVRAPSRGLVHNLARHGILITDIWRYRVAKRLSFITEKVAPASFGVSHAMGKPWWNFSIQHGPTEKEKALMQEWIDIQVAFTNDDRSYEFGTRAIDEMTVVTSEDAIEVQKDNKWYH</sequence>
<comment type="caution">
    <text evidence="5">The sequence shown here is derived from an EMBL/GenBank/DDBJ whole genome shotgun (WGS) entry which is preliminary data.</text>
</comment>
<dbReference type="GO" id="GO:0016787">
    <property type="term" value="F:hydrolase activity"/>
    <property type="evidence" value="ECO:0007669"/>
    <property type="project" value="UniProtKB-KW"/>
</dbReference>
<evidence type="ECO:0000256" key="2">
    <source>
        <dbReference type="ARBA" id="ARBA00022801"/>
    </source>
</evidence>
<dbReference type="EC" id="3.1.1.-" evidence="3"/>
<evidence type="ECO:0000256" key="1">
    <source>
        <dbReference type="ARBA" id="ARBA00005964"/>
    </source>
</evidence>
<evidence type="ECO:0000313" key="6">
    <source>
        <dbReference type="Proteomes" id="UP001465668"/>
    </source>
</evidence>
<dbReference type="EMBL" id="JARVKM010000064">
    <property type="protein sequence ID" value="KAK9772251.1"/>
    <property type="molecule type" value="Genomic_DNA"/>
</dbReference>
<evidence type="ECO:0000313" key="5">
    <source>
        <dbReference type="EMBL" id="KAK9772251.1"/>
    </source>
</evidence>
<proteinExistence type="inferred from homology"/>
<keyword evidence="6" id="KW-1185">Reference proteome</keyword>
<protein>
    <recommendedName>
        <fullName evidence="3">Carboxylic ester hydrolase</fullName>
        <ecNumber evidence="3">3.1.1.-</ecNumber>
    </recommendedName>
</protein>
<dbReference type="PANTHER" id="PTHR43142:SF8">
    <property type="entry name" value="CARBOXYLIC ESTER HYDROLASE"/>
    <property type="match status" value="1"/>
</dbReference>
<feature type="domain" description="Carboxylesterase type B" evidence="4">
    <location>
        <begin position="1"/>
        <end position="108"/>
    </location>
</feature>
<dbReference type="PANTHER" id="PTHR43142">
    <property type="entry name" value="CARBOXYLIC ESTER HYDROLASE"/>
    <property type="match status" value="1"/>
</dbReference>
<dbReference type="SUPFAM" id="SSF53474">
    <property type="entry name" value="alpha/beta-Hydrolases"/>
    <property type="match status" value="1"/>
</dbReference>
<comment type="similarity">
    <text evidence="1 3">Belongs to the type-B carboxylesterase/lipase family.</text>
</comment>
<dbReference type="Proteomes" id="UP001465668">
    <property type="component" value="Unassembled WGS sequence"/>
</dbReference>
<dbReference type="PROSITE" id="PS00122">
    <property type="entry name" value="CARBOXYLESTERASE_B_1"/>
    <property type="match status" value="1"/>
</dbReference>
<dbReference type="InterPro" id="IPR002018">
    <property type="entry name" value="CarbesteraseB"/>
</dbReference>
<dbReference type="Gene3D" id="3.40.50.1820">
    <property type="entry name" value="alpha/beta hydrolase"/>
    <property type="match status" value="2"/>
</dbReference>
<keyword evidence="2 3" id="KW-0378">Hydrolase</keyword>
<dbReference type="InterPro" id="IPR029058">
    <property type="entry name" value="AB_hydrolase_fold"/>
</dbReference>